<accession>A0AAD7UNV3</accession>
<keyword evidence="4" id="KW-1185">Reference proteome</keyword>
<dbReference type="GO" id="GO:0001671">
    <property type="term" value="F:ATPase activator activity"/>
    <property type="evidence" value="ECO:0007669"/>
    <property type="project" value="TreeGrafter"/>
</dbReference>
<gene>
    <name evidence="3" type="ORF">CTAYLR_005785</name>
</gene>
<keyword evidence="2" id="KW-0472">Membrane</keyword>
<protein>
    <submittedName>
        <fullName evidence="3">Uncharacterized protein</fullName>
    </submittedName>
</protein>
<dbReference type="PANTHER" id="PTHR12763:SF28">
    <property type="entry name" value="GEO10507P1-RELATED"/>
    <property type="match status" value="1"/>
</dbReference>
<evidence type="ECO:0000256" key="2">
    <source>
        <dbReference type="ARBA" id="ARBA00022989"/>
    </source>
</evidence>
<dbReference type="Proteomes" id="UP001230188">
    <property type="component" value="Unassembled WGS sequence"/>
</dbReference>
<organism evidence="3 4">
    <name type="scientific">Chrysophaeum taylorii</name>
    <dbReference type="NCBI Taxonomy" id="2483200"/>
    <lineage>
        <taxon>Eukaryota</taxon>
        <taxon>Sar</taxon>
        <taxon>Stramenopiles</taxon>
        <taxon>Ochrophyta</taxon>
        <taxon>Pelagophyceae</taxon>
        <taxon>Pelagomonadales</taxon>
        <taxon>Pelagomonadaceae</taxon>
        <taxon>Chrysophaeum</taxon>
    </lineage>
</organism>
<evidence type="ECO:0000313" key="4">
    <source>
        <dbReference type="Proteomes" id="UP001230188"/>
    </source>
</evidence>
<evidence type="ECO:0000313" key="3">
    <source>
        <dbReference type="EMBL" id="KAJ8611869.1"/>
    </source>
</evidence>
<dbReference type="AlphaFoldDB" id="A0AAD7UNV3"/>
<keyword evidence="2" id="KW-1133">Transmembrane helix</keyword>
<evidence type="ECO:0000256" key="1">
    <source>
        <dbReference type="ARBA" id="ARBA00022692"/>
    </source>
</evidence>
<name>A0AAD7UNV3_9STRA</name>
<reference evidence="3" key="1">
    <citation type="submission" date="2023-01" db="EMBL/GenBank/DDBJ databases">
        <title>Metagenome sequencing of chrysophaentin producing Chrysophaeum taylorii.</title>
        <authorList>
            <person name="Davison J."/>
            <person name="Bewley C."/>
        </authorList>
    </citation>
    <scope>NUCLEOTIDE SEQUENCE</scope>
    <source>
        <strain evidence="3">NIES-1699</strain>
    </source>
</reference>
<sequence length="99" mass="10876">MPQARENSTLVLGGLGVAATAVVAQYGLKAYREASASSNTFETVFARRFYDGPFEAKMTRREAALILGTVFLRKKPPLLRRFLAGKINEAKDILIKGKT</sequence>
<comment type="caution">
    <text evidence="3">The sequence shown here is derived from an EMBL/GenBank/DDBJ whole genome shotgun (WGS) entry which is preliminary data.</text>
</comment>
<dbReference type="PANTHER" id="PTHR12763">
    <property type="match status" value="1"/>
</dbReference>
<proteinExistence type="predicted"/>
<dbReference type="GO" id="GO:0001405">
    <property type="term" value="C:PAM complex, Tim23 associated import motor"/>
    <property type="evidence" value="ECO:0007669"/>
    <property type="project" value="TreeGrafter"/>
</dbReference>
<keyword evidence="1" id="KW-0812">Transmembrane</keyword>
<dbReference type="EMBL" id="JAQMWT010000060">
    <property type="protein sequence ID" value="KAJ8611869.1"/>
    <property type="molecule type" value="Genomic_DNA"/>
</dbReference>
<dbReference type="GO" id="GO:0030150">
    <property type="term" value="P:protein import into mitochondrial matrix"/>
    <property type="evidence" value="ECO:0007669"/>
    <property type="project" value="TreeGrafter"/>
</dbReference>